<dbReference type="GO" id="GO:0005829">
    <property type="term" value="C:cytosol"/>
    <property type="evidence" value="ECO:0007669"/>
    <property type="project" value="TreeGrafter"/>
</dbReference>
<comment type="cofactor">
    <cofactor evidence="1">
        <name>Mg(2+)</name>
        <dbReference type="ChEBI" id="CHEBI:18420"/>
    </cofactor>
</comment>
<dbReference type="Pfam" id="PF00162">
    <property type="entry name" value="PGK"/>
    <property type="match status" value="1"/>
</dbReference>
<evidence type="ECO:0000256" key="8">
    <source>
        <dbReference type="ARBA" id="ARBA00022777"/>
    </source>
</evidence>
<dbReference type="PRINTS" id="PR00477">
    <property type="entry name" value="PHGLYCKINASE"/>
</dbReference>
<feature type="chain" id="PRO_5033670932" description="Phosphoglycerate kinase" evidence="14">
    <location>
        <begin position="17"/>
        <end position="111"/>
    </location>
</feature>
<reference evidence="15" key="1">
    <citation type="submission" date="2021-05" db="EMBL/GenBank/DDBJ databases">
        <authorList>
            <person name="Alioto T."/>
            <person name="Alioto T."/>
            <person name="Gomez Garrido J."/>
        </authorList>
    </citation>
    <scope>NUCLEOTIDE SEQUENCE</scope>
</reference>
<organism evidence="15">
    <name type="scientific">Cacopsylla melanoneura</name>
    <dbReference type="NCBI Taxonomy" id="428564"/>
    <lineage>
        <taxon>Eukaryota</taxon>
        <taxon>Metazoa</taxon>
        <taxon>Ecdysozoa</taxon>
        <taxon>Arthropoda</taxon>
        <taxon>Hexapoda</taxon>
        <taxon>Insecta</taxon>
        <taxon>Pterygota</taxon>
        <taxon>Neoptera</taxon>
        <taxon>Paraneoptera</taxon>
        <taxon>Hemiptera</taxon>
        <taxon>Sternorrhyncha</taxon>
        <taxon>Psylloidea</taxon>
        <taxon>Psyllidae</taxon>
        <taxon>Psyllinae</taxon>
        <taxon>Cacopsylla</taxon>
    </lineage>
</organism>
<comment type="similarity">
    <text evidence="3 12">Belongs to the phosphoglycerate kinase family.</text>
</comment>
<dbReference type="InterPro" id="IPR015824">
    <property type="entry name" value="Phosphoglycerate_kinase_N"/>
</dbReference>
<proteinExistence type="inferred from homology"/>
<dbReference type="EMBL" id="HBUF01076553">
    <property type="protein sequence ID" value="CAG6631321.1"/>
    <property type="molecule type" value="Transcribed_RNA"/>
</dbReference>
<dbReference type="AlphaFoldDB" id="A0A8D8QGF3"/>
<evidence type="ECO:0000256" key="10">
    <source>
        <dbReference type="ARBA" id="ARBA00022842"/>
    </source>
</evidence>
<dbReference type="GO" id="GO:0006094">
    <property type="term" value="P:gluconeogenesis"/>
    <property type="evidence" value="ECO:0007669"/>
    <property type="project" value="TreeGrafter"/>
</dbReference>
<evidence type="ECO:0000256" key="2">
    <source>
        <dbReference type="ARBA" id="ARBA00004838"/>
    </source>
</evidence>
<accession>A0A8D8QGF3</accession>
<comment type="subunit">
    <text evidence="13">Monomer.</text>
</comment>
<dbReference type="PANTHER" id="PTHR11406">
    <property type="entry name" value="PHOSPHOGLYCERATE KINASE"/>
    <property type="match status" value="1"/>
</dbReference>
<comment type="pathway">
    <text evidence="2 12">Carbohydrate degradation; glycolysis; pyruvate from D-glyceraldehyde 3-phosphate: step 2/5.</text>
</comment>
<dbReference type="EMBL" id="HBUF01076552">
    <property type="protein sequence ID" value="CAG6631320.1"/>
    <property type="molecule type" value="Transcribed_RNA"/>
</dbReference>
<evidence type="ECO:0000256" key="9">
    <source>
        <dbReference type="ARBA" id="ARBA00022840"/>
    </source>
</evidence>
<dbReference type="Gene3D" id="3.40.50.1260">
    <property type="entry name" value="Phosphoglycerate kinase, N-terminal domain"/>
    <property type="match status" value="1"/>
</dbReference>
<evidence type="ECO:0000256" key="14">
    <source>
        <dbReference type="SAM" id="SignalP"/>
    </source>
</evidence>
<sequence length="111" mass="12130">MAFCVIILLLASSVCCLNATTQNHMNKMALNKLSVDLLNLAGKRILMRVDFNVPMKDGKITNNQRIVAALGTIKYVLDKGAKSVVLMSHLGSNGEQSCHVLFGWRSCIAHT</sequence>
<dbReference type="EC" id="2.7.2.3" evidence="4 12"/>
<dbReference type="InterPro" id="IPR001576">
    <property type="entry name" value="Phosphoglycerate_kinase"/>
</dbReference>
<comment type="catalytic activity">
    <reaction evidence="12">
        <text>(2R)-3-phosphoglycerate + ATP = (2R)-3-phospho-glyceroyl phosphate + ADP</text>
        <dbReference type="Rhea" id="RHEA:14801"/>
        <dbReference type="ChEBI" id="CHEBI:30616"/>
        <dbReference type="ChEBI" id="CHEBI:57604"/>
        <dbReference type="ChEBI" id="CHEBI:58272"/>
        <dbReference type="ChEBI" id="CHEBI:456216"/>
        <dbReference type="EC" id="2.7.2.3"/>
    </reaction>
</comment>
<keyword evidence="10" id="KW-0460">Magnesium</keyword>
<dbReference type="GO" id="GO:0004618">
    <property type="term" value="F:phosphoglycerate kinase activity"/>
    <property type="evidence" value="ECO:0007669"/>
    <property type="project" value="UniProtKB-EC"/>
</dbReference>
<keyword evidence="14" id="KW-0732">Signal</keyword>
<dbReference type="FunFam" id="3.40.50.1260:FF:000005">
    <property type="entry name" value="Phosphoglycerate kinase"/>
    <property type="match status" value="1"/>
</dbReference>
<dbReference type="PANTHER" id="PTHR11406:SF0">
    <property type="entry name" value="PHOSPHOGLYCERATE KINASE"/>
    <property type="match status" value="1"/>
</dbReference>
<evidence type="ECO:0000256" key="6">
    <source>
        <dbReference type="ARBA" id="ARBA00022723"/>
    </source>
</evidence>
<dbReference type="GO" id="GO:0005524">
    <property type="term" value="F:ATP binding"/>
    <property type="evidence" value="ECO:0007669"/>
    <property type="project" value="UniProtKB-KW"/>
</dbReference>
<keyword evidence="9" id="KW-0067">ATP-binding</keyword>
<keyword evidence="11" id="KW-0324">Glycolysis</keyword>
<evidence type="ECO:0000256" key="7">
    <source>
        <dbReference type="ARBA" id="ARBA00022741"/>
    </source>
</evidence>
<dbReference type="GO" id="GO:0006096">
    <property type="term" value="P:glycolytic process"/>
    <property type="evidence" value="ECO:0007669"/>
    <property type="project" value="UniProtKB-UniPathway"/>
</dbReference>
<evidence type="ECO:0000313" key="15">
    <source>
        <dbReference type="EMBL" id="CAG6631321.1"/>
    </source>
</evidence>
<keyword evidence="7" id="KW-0547">Nucleotide-binding</keyword>
<evidence type="ECO:0000256" key="4">
    <source>
        <dbReference type="ARBA" id="ARBA00013061"/>
    </source>
</evidence>
<protein>
    <recommendedName>
        <fullName evidence="4 12">Phosphoglycerate kinase</fullName>
        <ecNumber evidence="4 12">2.7.2.3</ecNumber>
    </recommendedName>
</protein>
<dbReference type="GO" id="GO:0046872">
    <property type="term" value="F:metal ion binding"/>
    <property type="evidence" value="ECO:0007669"/>
    <property type="project" value="UniProtKB-KW"/>
</dbReference>
<evidence type="ECO:0000256" key="3">
    <source>
        <dbReference type="ARBA" id="ARBA00008982"/>
    </source>
</evidence>
<keyword evidence="8 12" id="KW-0418">Kinase</keyword>
<dbReference type="InterPro" id="IPR036043">
    <property type="entry name" value="Phosphoglycerate_kinase_sf"/>
</dbReference>
<keyword evidence="5 12" id="KW-0808">Transferase</keyword>
<name>A0A8D8QGF3_9HEMI</name>
<evidence type="ECO:0000256" key="12">
    <source>
        <dbReference type="RuleBase" id="RU000532"/>
    </source>
</evidence>
<evidence type="ECO:0000256" key="13">
    <source>
        <dbReference type="RuleBase" id="RU000696"/>
    </source>
</evidence>
<keyword evidence="6" id="KW-0479">Metal-binding</keyword>
<evidence type="ECO:0000256" key="5">
    <source>
        <dbReference type="ARBA" id="ARBA00022679"/>
    </source>
</evidence>
<dbReference type="GO" id="GO:0043531">
    <property type="term" value="F:ADP binding"/>
    <property type="evidence" value="ECO:0007669"/>
    <property type="project" value="TreeGrafter"/>
</dbReference>
<dbReference type="UniPathway" id="UPA00109">
    <property type="reaction ID" value="UER00185"/>
</dbReference>
<evidence type="ECO:0000256" key="11">
    <source>
        <dbReference type="ARBA" id="ARBA00023152"/>
    </source>
</evidence>
<evidence type="ECO:0000256" key="1">
    <source>
        <dbReference type="ARBA" id="ARBA00001946"/>
    </source>
</evidence>
<feature type="signal peptide" evidence="14">
    <location>
        <begin position="1"/>
        <end position="16"/>
    </location>
</feature>
<dbReference type="SUPFAM" id="SSF53748">
    <property type="entry name" value="Phosphoglycerate kinase"/>
    <property type="match status" value="1"/>
</dbReference>